<evidence type="ECO:0000259" key="1">
    <source>
        <dbReference type="Pfam" id="PF09832"/>
    </source>
</evidence>
<name>A0A815XBS1_ADIRI</name>
<organism evidence="2 3">
    <name type="scientific">Adineta ricciae</name>
    <name type="common">Rotifer</name>
    <dbReference type="NCBI Taxonomy" id="249248"/>
    <lineage>
        <taxon>Eukaryota</taxon>
        <taxon>Metazoa</taxon>
        <taxon>Spiralia</taxon>
        <taxon>Gnathifera</taxon>
        <taxon>Rotifera</taxon>
        <taxon>Eurotatoria</taxon>
        <taxon>Bdelloidea</taxon>
        <taxon>Adinetida</taxon>
        <taxon>Adinetidae</taxon>
        <taxon>Adineta</taxon>
    </lineage>
</organism>
<dbReference type="OrthoDB" id="10015205at2759"/>
<proteinExistence type="predicted"/>
<dbReference type="AlphaFoldDB" id="A0A815XBS1"/>
<dbReference type="Proteomes" id="UP000663852">
    <property type="component" value="Unassembled WGS sequence"/>
</dbReference>
<reference evidence="2" key="1">
    <citation type="submission" date="2021-02" db="EMBL/GenBank/DDBJ databases">
        <authorList>
            <person name="Nowell W R."/>
        </authorList>
    </citation>
    <scope>NUCLEOTIDE SEQUENCE</scope>
</reference>
<dbReference type="InterPro" id="IPR018637">
    <property type="entry name" value="DUF2059"/>
</dbReference>
<comment type="caution">
    <text evidence="2">The sequence shown here is derived from an EMBL/GenBank/DDBJ whole genome shotgun (WGS) entry which is preliminary data.</text>
</comment>
<protein>
    <recommendedName>
        <fullName evidence="1">DUF2059 domain-containing protein</fullName>
    </recommendedName>
</protein>
<feature type="domain" description="DUF2059" evidence="1">
    <location>
        <begin position="69"/>
        <end position="119"/>
    </location>
</feature>
<dbReference type="EMBL" id="CAJNOJ010001865">
    <property type="protein sequence ID" value="CAF1555487.1"/>
    <property type="molecule type" value="Genomic_DNA"/>
</dbReference>
<dbReference type="Pfam" id="PF09832">
    <property type="entry name" value="DUF2059"/>
    <property type="match status" value="1"/>
</dbReference>
<evidence type="ECO:0000313" key="2">
    <source>
        <dbReference type="EMBL" id="CAF1555487.1"/>
    </source>
</evidence>
<sequence length="161" mass="18470">MGVALWMAIDGKPIQQPKLTQRIDILLHLMKAEDSFNEAVKIAIDKIPSVSTDKSQVSTLMEKFFSYKSLRPRFVELFSKIYTLQEINAMIRFYSTPAGKSIISKEKKLLEGVIEIVQTQFAVQMPQIIAWLGEQQQQLRAMIGSDEVSNEIIRPWLNRNI</sequence>
<accession>A0A815XBS1</accession>
<evidence type="ECO:0000313" key="3">
    <source>
        <dbReference type="Proteomes" id="UP000663852"/>
    </source>
</evidence>
<gene>
    <name evidence="2" type="ORF">EDS130_LOCUS46273</name>
</gene>